<dbReference type="PANTHER" id="PTHR30097">
    <property type="entry name" value="CATION EFFLUX SYSTEM PROTEIN CUSB"/>
    <property type="match status" value="1"/>
</dbReference>
<dbReference type="InterPro" id="IPR051909">
    <property type="entry name" value="MFP_Cation_Efflux"/>
</dbReference>
<evidence type="ECO:0000256" key="2">
    <source>
        <dbReference type="SAM" id="Phobius"/>
    </source>
</evidence>
<feature type="transmembrane region" description="Helical" evidence="2">
    <location>
        <begin position="12"/>
        <end position="32"/>
    </location>
</feature>
<sequence length="241" mass="27132">MYKNPKKLTLPSLINGFLFSFLITGFLEAGGIRDHTRPTYEHGTRISQPQATDLTLTLVKTEPQNLQTWIRLAGVINDSGQTLSAELCTPDATLVKPGQRVRVFPPDSKSSIYSARISRLNWQKNCLIFSAHLSTTRMPKKRAYVMEILISRGQFMAVPKEAILEEGDQQIVYLQRHQGHFFPQRIHTGLKGELYTQVLSGLNEGDKVATFGSFFIDAEYKLKSVKLLSDSSGKSHAHHHH</sequence>
<name>A0A3B1B9F7_9ZZZZ</name>
<keyword evidence="2" id="KW-0472">Membrane</keyword>
<accession>A0A3B1B9F7</accession>
<dbReference type="GO" id="GO:0015679">
    <property type="term" value="P:plasma membrane copper ion transport"/>
    <property type="evidence" value="ECO:0007669"/>
    <property type="project" value="TreeGrafter"/>
</dbReference>
<dbReference type="InterPro" id="IPR058649">
    <property type="entry name" value="CzcB_C"/>
</dbReference>
<evidence type="ECO:0000259" key="3">
    <source>
        <dbReference type="Pfam" id="PF25975"/>
    </source>
</evidence>
<dbReference type="Gene3D" id="2.40.420.20">
    <property type="match status" value="1"/>
</dbReference>
<evidence type="ECO:0000313" key="4">
    <source>
        <dbReference type="EMBL" id="VAX01677.1"/>
    </source>
</evidence>
<dbReference type="Pfam" id="PF25975">
    <property type="entry name" value="CzcB_C"/>
    <property type="match status" value="1"/>
</dbReference>
<evidence type="ECO:0000256" key="1">
    <source>
        <dbReference type="ARBA" id="ARBA00022448"/>
    </source>
</evidence>
<organism evidence="4">
    <name type="scientific">hydrothermal vent metagenome</name>
    <dbReference type="NCBI Taxonomy" id="652676"/>
    <lineage>
        <taxon>unclassified sequences</taxon>
        <taxon>metagenomes</taxon>
        <taxon>ecological metagenomes</taxon>
    </lineage>
</organism>
<dbReference type="EMBL" id="UOFV01000265">
    <property type="protein sequence ID" value="VAX01677.1"/>
    <property type="molecule type" value="Genomic_DNA"/>
</dbReference>
<keyword evidence="1" id="KW-0813">Transport</keyword>
<dbReference type="GO" id="GO:0046914">
    <property type="term" value="F:transition metal ion binding"/>
    <property type="evidence" value="ECO:0007669"/>
    <property type="project" value="TreeGrafter"/>
</dbReference>
<keyword evidence="2" id="KW-1133">Transmembrane helix</keyword>
<reference evidence="4" key="1">
    <citation type="submission" date="2018-06" db="EMBL/GenBank/DDBJ databases">
        <authorList>
            <person name="Zhirakovskaya E."/>
        </authorList>
    </citation>
    <scope>NUCLEOTIDE SEQUENCE</scope>
</reference>
<dbReference type="GO" id="GO:0060003">
    <property type="term" value="P:copper ion export"/>
    <property type="evidence" value="ECO:0007669"/>
    <property type="project" value="TreeGrafter"/>
</dbReference>
<keyword evidence="2" id="KW-0812">Transmembrane</keyword>
<proteinExistence type="predicted"/>
<gene>
    <name evidence="4" type="ORF">MNBD_GAMMA19-1666</name>
</gene>
<dbReference type="GO" id="GO:0030288">
    <property type="term" value="C:outer membrane-bounded periplasmic space"/>
    <property type="evidence" value="ECO:0007669"/>
    <property type="project" value="TreeGrafter"/>
</dbReference>
<protein>
    <recommendedName>
        <fullName evidence="3">CzcB-like C-terminal circularly permuted SH3-like domain-containing protein</fullName>
    </recommendedName>
</protein>
<dbReference type="AlphaFoldDB" id="A0A3B1B9F7"/>
<feature type="domain" description="CzcB-like C-terminal circularly permuted SH3-like" evidence="3">
    <location>
        <begin position="157"/>
        <end position="216"/>
    </location>
</feature>
<dbReference type="PANTHER" id="PTHR30097:SF15">
    <property type="entry name" value="CATION EFFLUX SYSTEM PROTEIN CUSB"/>
    <property type="match status" value="1"/>
</dbReference>